<dbReference type="EMBL" id="QHHQ01000016">
    <property type="protein sequence ID" value="RAH96112.1"/>
    <property type="molecule type" value="Genomic_DNA"/>
</dbReference>
<keyword evidence="2" id="KW-0238">DNA-binding</keyword>
<dbReference type="InterPro" id="IPR009057">
    <property type="entry name" value="Homeodomain-like_sf"/>
</dbReference>
<dbReference type="InterPro" id="IPR032783">
    <property type="entry name" value="AraC_lig"/>
</dbReference>
<dbReference type="InterPro" id="IPR014710">
    <property type="entry name" value="RmlC-like_jellyroll"/>
</dbReference>
<organism evidence="5 6">
    <name type="scientific">Acuticoccus sediminis</name>
    <dbReference type="NCBI Taxonomy" id="2184697"/>
    <lineage>
        <taxon>Bacteria</taxon>
        <taxon>Pseudomonadati</taxon>
        <taxon>Pseudomonadota</taxon>
        <taxon>Alphaproteobacteria</taxon>
        <taxon>Hyphomicrobiales</taxon>
        <taxon>Amorphaceae</taxon>
        <taxon>Acuticoccus</taxon>
    </lineage>
</organism>
<reference evidence="5 6" key="1">
    <citation type="submission" date="2018-05" db="EMBL/GenBank/DDBJ databases">
        <title>Acuticoccus sediminis sp. nov., isolated from deep-sea sediment of Indian Ocean.</title>
        <authorList>
            <person name="Liu X."/>
            <person name="Lai Q."/>
            <person name="Du Y."/>
            <person name="Sun F."/>
            <person name="Zhang X."/>
            <person name="Wang S."/>
            <person name="Shao Z."/>
        </authorList>
    </citation>
    <scope>NUCLEOTIDE SEQUENCE [LARGE SCALE GENOMIC DNA]</scope>
    <source>
        <strain evidence="5 6">PTG4-2</strain>
    </source>
</reference>
<dbReference type="PROSITE" id="PS01124">
    <property type="entry name" value="HTH_ARAC_FAMILY_2"/>
    <property type="match status" value="1"/>
</dbReference>
<dbReference type="Gene3D" id="1.10.10.60">
    <property type="entry name" value="Homeodomain-like"/>
    <property type="match status" value="2"/>
</dbReference>
<evidence type="ECO:0000256" key="1">
    <source>
        <dbReference type="ARBA" id="ARBA00023015"/>
    </source>
</evidence>
<dbReference type="AlphaFoldDB" id="A0A8B2NH87"/>
<keyword evidence="1" id="KW-0805">Transcription regulation</keyword>
<dbReference type="Gene3D" id="2.60.120.10">
    <property type="entry name" value="Jelly Rolls"/>
    <property type="match status" value="1"/>
</dbReference>
<gene>
    <name evidence="5" type="ORF">DLJ53_33345</name>
</gene>
<dbReference type="GO" id="GO:0003700">
    <property type="term" value="F:DNA-binding transcription factor activity"/>
    <property type="evidence" value="ECO:0007669"/>
    <property type="project" value="InterPro"/>
</dbReference>
<dbReference type="PANTHER" id="PTHR46796">
    <property type="entry name" value="HTH-TYPE TRANSCRIPTIONAL ACTIVATOR RHAS-RELATED"/>
    <property type="match status" value="1"/>
</dbReference>
<dbReference type="SUPFAM" id="SSF46689">
    <property type="entry name" value="Homeodomain-like"/>
    <property type="match status" value="2"/>
</dbReference>
<dbReference type="InterPro" id="IPR050204">
    <property type="entry name" value="AraC_XylS_family_regulators"/>
</dbReference>
<comment type="caution">
    <text evidence="5">The sequence shown here is derived from an EMBL/GenBank/DDBJ whole genome shotgun (WGS) entry which is preliminary data.</text>
</comment>
<dbReference type="SMART" id="SM00342">
    <property type="entry name" value="HTH_ARAC"/>
    <property type="match status" value="1"/>
</dbReference>
<keyword evidence="6" id="KW-1185">Reference proteome</keyword>
<accession>A0A8B2NH87</accession>
<protein>
    <recommendedName>
        <fullName evidence="4">HTH araC/xylS-type domain-containing protein</fullName>
    </recommendedName>
</protein>
<dbReference type="Proteomes" id="UP000249590">
    <property type="component" value="Unassembled WGS sequence"/>
</dbReference>
<evidence type="ECO:0000256" key="2">
    <source>
        <dbReference type="ARBA" id="ARBA00023125"/>
    </source>
</evidence>
<dbReference type="SUPFAM" id="SSF51182">
    <property type="entry name" value="RmlC-like cupins"/>
    <property type="match status" value="1"/>
</dbReference>
<evidence type="ECO:0000313" key="5">
    <source>
        <dbReference type="EMBL" id="RAH96112.1"/>
    </source>
</evidence>
<name>A0A8B2NH87_9HYPH</name>
<evidence type="ECO:0000256" key="3">
    <source>
        <dbReference type="ARBA" id="ARBA00023163"/>
    </source>
</evidence>
<evidence type="ECO:0000313" key="6">
    <source>
        <dbReference type="Proteomes" id="UP000249590"/>
    </source>
</evidence>
<dbReference type="InterPro" id="IPR018060">
    <property type="entry name" value="HTH_AraC"/>
</dbReference>
<evidence type="ECO:0000259" key="4">
    <source>
        <dbReference type="PROSITE" id="PS01124"/>
    </source>
</evidence>
<feature type="domain" description="HTH araC/xylS-type" evidence="4">
    <location>
        <begin position="236"/>
        <end position="334"/>
    </location>
</feature>
<keyword evidence="3" id="KW-0804">Transcription</keyword>
<dbReference type="Pfam" id="PF12833">
    <property type="entry name" value="HTH_18"/>
    <property type="match status" value="1"/>
</dbReference>
<dbReference type="PANTHER" id="PTHR46796:SF7">
    <property type="entry name" value="ARAC FAMILY TRANSCRIPTIONAL REGULATOR"/>
    <property type="match status" value="1"/>
</dbReference>
<sequence>MHLPSAARSALGMWRRPGGLTRMQLFDDLLERLRLDSTVFCRMSLAGDWGFTKAALQGAPFHIVLSGRAWVELAGERGFQLASGDVVILPGGQPHRLLARPGVAPVSWSDIADEMGLSPWEPGARFKALDLSFGDGQPVTRLISGVFAFEDKRRNPVLAALPPILHHKTSGDPEAARSVASLVSLLETELVPDAPGAAAVCTRLADILFIQIVRHHLAAASLPAGWLRGVADPRIAPALVLIQNAPHETWSVAALAKEVGMSRSHFAARFRDVVGKPPLDFLTDWRMYQATIQLADIGVPVKSVAASIGYASDVSFSKAFKRWAGHSPAAYRRRLGNANGAEGIEA</sequence>
<proteinExistence type="predicted"/>
<dbReference type="InterPro" id="IPR011051">
    <property type="entry name" value="RmlC_Cupin_sf"/>
</dbReference>
<dbReference type="InterPro" id="IPR018062">
    <property type="entry name" value="HTH_AraC-typ_CS"/>
</dbReference>
<dbReference type="Pfam" id="PF12852">
    <property type="entry name" value="Cupin_6"/>
    <property type="match status" value="1"/>
</dbReference>
<dbReference type="GO" id="GO:0043565">
    <property type="term" value="F:sequence-specific DNA binding"/>
    <property type="evidence" value="ECO:0007669"/>
    <property type="project" value="InterPro"/>
</dbReference>
<dbReference type="PROSITE" id="PS00041">
    <property type="entry name" value="HTH_ARAC_FAMILY_1"/>
    <property type="match status" value="1"/>
</dbReference>